<dbReference type="GO" id="GO:0006352">
    <property type="term" value="P:DNA-templated transcription initiation"/>
    <property type="evidence" value="ECO:0007669"/>
    <property type="project" value="InterPro"/>
</dbReference>
<dbReference type="InterPro" id="IPR013325">
    <property type="entry name" value="RNA_pol_sigma_r2"/>
</dbReference>
<evidence type="ECO:0000259" key="7">
    <source>
        <dbReference type="Pfam" id="PF08281"/>
    </source>
</evidence>
<keyword evidence="5" id="KW-0804">Transcription</keyword>
<evidence type="ECO:0000259" key="6">
    <source>
        <dbReference type="Pfam" id="PF04542"/>
    </source>
</evidence>
<keyword evidence="4" id="KW-0238">DNA-binding</keyword>
<dbReference type="SUPFAM" id="SSF88946">
    <property type="entry name" value="Sigma2 domain of RNA polymerase sigma factors"/>
    <property type="match status" value="1"/>
</dbReference>
<dbReference type="InterPro" id="IPR036388">
    <property type="entry name" value="WH-like_DNA-bd_sf"/>
</dbReference>
<evidence type="ECO:0000256" key="2">
    <source>
        <dbReference type="ARBA" id="ARBA00023015"/>
    </source>
</evidence>
<dbReference type="RefSeq" id="WP_241654277.1">
    <property type="nucleotide sequence ID" value="NZ_RDSM01000001.1"/>
</dbReference>
<dbReference type="GO" id="GO:0016987">
    <property type="term" value="F:sigma factor activity"/>
    <property type="evidence" value="ECO:0007669"/>
    <property type="project" value="UniProtKB-KW"/>
</dbReference>
<dbReference type="PANTHER" id="PTHR43133">
    <property type="entry name" value="RNA POLYMERASE ECF-TYPE SIGMA FACTO"/>
    <property type="match status" value="1"/>
</dbReference>
<comment type="similarity">
    <text evidence="1">Belongs to the sigma-70 factor family. ECF subfamily.</text>
</comment>
<dbReference type="AlphaFoldDB" id="A0A4Q0T1L4"/>
<dbReference type="Gene3D" id="1.10.10.10">
    <property type="entry name" value="Winged helix-like DNA-binding domain superfamily/Winged helix DNA-binding domain"/>
    <property type="match status" value="1"/>
</dbReference>
<evidence type="ECO:0000256" key="1">
    <source>
        <dbReference type="ARBA" id="ARBA00010641"/>
    </source>
</evidence>
<dbReference type="Pfam" id="PF08281">
    <property type="entry name" value="Sigma70_r4_2"/>
    <property type="match status" value="1"/>
</dbReference>
<dbReference type="InterPro" id="IPR007627">
    <property type="entry name" value="RNA_pol_sigma70_r2"/>
</dbReference>
<keyword evidence="2" id="KW-0805">Transcription regulation</keyword>
<keyword evidence="3" id="KW-0731">Sigma factor</keyword>
<dbReference type="InterPro" id="IPR039425">
    <property type="entry name" value="RNA_pol_sigma-70-like"/>
</dbReference>
<protein>
    <submittedName>
        <fullName evidence="8">RNA polymerase sigma-54 factor RpoN</fullName>
    </submittedName>
</protein>
<evidence type="ECO:0000256" key="4">
    <source>
        <dbReference type="ARBA" id="ARBA00023125"/>
    </source>
</evidence>
<evidence type="ECO:0000256" key="5">
    <source>
        <dbReference type="ARBA" id="ARBA00023163"/>
    </source>
</evidence>
<dbReference type="CDD" id="cd06171">
    <property type="entry name" value="Sigma70_r4"/>
    <property type="match status" value="1"/>
</dbReference>
<evidence type="ECO:0000256" key="3">
    <source>
        <dbReference type="ARBA" id="ARBA00023082"/>
    </source>
</evidence>
<keyword evidence="9" id="KW-1185">Reference proteome</keyword>
<organism evidence="8 9">
    <name type="scientific">Granulicella sibirica</name>
    <dbReference type="NCBI Taxonomy" id="2479048"/>
    <lineage>
        <taxon>Bacteria</taxon>
        <taxon>Pseudomonadati</taxon>
        <taxon>Acidobacteriota</taxon>
        <taxon>Terriglobia</taxon>
        <taxon>Terriglobales</taxon>
        <taxon>Acidobacteriaceae</taxon>
        <taxon>Granulicella</taxon>
    </lineage>
</organism>
<accession>A0A4Q0T1L4</accession>
<dbReference type="Gene3D" id="1.10.1740.10">
    <property type="match status" value="1"/>
</dbReference>
<reference evidence="9" key="2">
    <citation type="submission" date="2019-02" db="EMBL/GenBank/DDBJ databases">
        <title>Granulicella sibirica sp. nov., a psychrotolerant acidobacterium isolated from an organic soil layer in forested tundra, West Siberia.</title>
        <authorList>
            <person name="Oshkin I.Y."/>
            <person name="Kulichevskaya I.S."/>
            <person name="Rijpstra W.I.C."/>
            <person name="Sinninghe Damste J.S."/>
            <person name="Rakitin A.L."/>
            <person name="Ravin N.V."/>
            <person name="Dedysh S.N."/>
        </authorList>
    </citation>
    <scope>NUCLEOTIDE SEQUENCE [LARGE SCALE GENOMIC DNA]</scope>
    <source>
        <strain evidence="9">AF10</strain>
    </source>
</reference>
<feature type="domain" description="RNA polymerase sigma factor 70 region 4 type 2" evidence="7">
    <location>
        <begin position="123"/>
        <end position="175"/>
    </location>
</feature>
<gene>
    <name evidence="8" type="ORF">GRAN_0367</name>
</gene>
<sequence length="184" mass="21085">MESDTERIALGLRQKDVAVLEKLVEQYQYRLVRYLVSLLGRRDGVDDLVQDIWLRVLERGESYNGLSRFEPWLFRVARNLALDAMRKRPMFSLDSNEEDVVRSSPASSEPSPYTLAARTQDAERLAHTLETLEPLFREALMLRFQEDLSLQEISVIVGAPVSTVASRIYRGLAMLRPQFEGEPA</sequence>
<dbReference type="NCBIfam" id="TIGR02937">
    <property type="entry name" value="sigma70-ECF"/>
    <property type="match status" value="1"/>
</dbReference>
<evidence type="ECO:0000313" key="9">
    <source>
        <dbReference type="Proteomes" id="UP000289437"/>
    </source>
</evidence>
<dbReference type="InterPro" id="IPR013249">
    <property type="entry name" value="RNA_pol_sigma70_r4_t2"/>
</dbReference>
<proteinExistence type="inferred from homology"/>
<dbReference type="PANTHER" id="PTHR43133:SF8">
    <property type="entry name" value="RNA POLYMERASE SIGMA FACTOR HI_1459-RELATED"/>
    <property type="match status" value="1"/>
</dbReference>
<dbReference type="GO" id="GO:0003677">
    <property type="term" value="F:DNA binding"/>
    <property type="evidence" value="ECO:0007669"/>
    <property type="project" value="UniProtKB-KW"/>
</dbReference>
<dbReference type="InterPro" id="IPR013324">
    <property type="entry name" value="RNA_pol_sigma_r3/r4-like"/>
</dbReference>
<evidence type="ECO:0000313" key="8">
    <source>
        <dbReference type="EMBL" id="RXH57057.1"/>
    </source>
</evidence>
<dbReference type="InterPro" id="IPR014284">
    <property type="entry name" value="RNA_pol_sigma-70_dom"/>
</dbReference>
<reference evidence="8 9" key="1">
    <citation type="submission" date="2018-11" db="EMBL/GenBank/DDBJ databases">
        <authorList>
            <person name="Mardanov A.V."/>
            <person name="Ravin N.V."/>
            <person name="Dedysh S.N."/>
        </authorList>
    </citation>
    <scope>NUCLEOTIDE SEQUENCE [LARGE SCALE GENOMIC DNA]</scope>
    <source>
        <strain evidence="8 9">AF10</strain>
    </source>
</reference>
<comment type="caution">
    <text evidence="8">The sequence shown here is derived from an EMBL/GenBank/DDBJ whole genome shotgun (WGS) entry which is preliminary data.</text>
</comment>
<name>A0A4Q0T1L4_9BACT</name>
<dbReference type="Proteomes" id="UP000289437">
    <property type="component" value="Unassembled WGS sequence"/>
</dbReference>
<feature type="domain" description="RNA polymerase sigma-70 region 2" evidence="6">
    <location>
        <begin position="23"/>
        <end position="88"/>
    </location>
</feature>
<dbReference type="Pfam" id="PF04542">
    <property type="entry name" value="Sigma70_r2"/>
    <property type="match status" value="1"/>
</dbReference>
<dbReference type="EMBL" id="RDSM01000001">
    <property type="protein sequence ID" value="RXH57057.1"/>
    <property type="molecule type" value="Genomic_DNA"/>
</dbReference>
<dbReference type="SUPFAM" id="SSF88659">
    <property type="entry name" value="Sigma3 and sigma4 domains of RNA polymerase sigma factors"/>
    <property type="match status" value="1"/>
</dbReference>